<proteinExistence type="predicted"/>
<protein>
    <submittedName>
        <fullName evidence="2">Uncharacterized protein</fullName>
    </submittedName>
</protein>
<dbReference type="AlphaFoldDB" id="A0AAV7NSU1"/>
<keyword evidence="3" id="KW-1185">Reference proteome</keyword>
<dbReference type="GO" id="GO:0003677">
    <property type="term" value="F:DNA binding"/>
    <property type="evidence" value="ECO:0007669"/>
    <property type="project" value="UniProtKB-KW"/>
</dbReference>
<dbReference type="Proteomes" id="UP001066276">
    <property type="component" value="Chromosome 8"/>
</dbReference>
<dbReference type="InterPro" id="IPR010998">
    <property type="entry name" value="Integrase_recombinase_N"/>
</dbReference>
<dbReference type="EMBL" id="JANPWB010000012">
    <property type="protein sequence ID" value="KAJ1115895.1"/>
    <property type="molecule type" value="Genomic_DNA"/>
</dbReference>
<organism evidence="2 3">
    <name type="scientific">Pleurodeles waltl</name>
    <name type="common">Iberian ribbed newt</name>
    <dbReference type="NCBI Taxonomy" id="8319"/>
    <lineage>
        <taxon>Eukaryota</taxon>
        <taxon>Metazoa</taxon>
        <taxon>Chordata</taxon>
        <taxon>Craniata</taxon>
        <taxon>Vertebrata</taxon>
        <taxon>Euteleostomi</taxon>
        <taxon>Amphibia</taxon>
        <taxon>Batrachia</taxon>
        <taxon>Caudata</taxon>
        <taxon>Salamandroidea</taxon>
        <taxon>Salamandridae</taxon>
        <taxon>Pleurodelinae</taxon>
        <taxon>Pleurodeles</taxon>
    </lineage>
</organism>
<keyword evidence="1" id="KW-0238">DNA-binding</keyword>
<evidence type="ECO:0000313" key="2">
    <source>
        <dbReference type="EMBL" id="KAJ1115895.1"/>
    </source>
</evidence>
<evidence type="ECO:0000256" key="1">
    <source>
        <dbReference type="ARBA" id="ARBA00023125"/>
    </source>
</evidence>
<name>A0AAV7NSU1_PLEWA</name>
<sequence length="154" mass="16816">MEDHGSPSLFSTEDNQEEDEIWAKLMAMGHAKVGEIPGVLPQGDGRDEAVQGRMVAHGTVEQRIGALEELSLAPDTQARYRVCYNRSTSVTHSLGIGEDHLPARRVQHFVLWAKDNGKSHAWVSRHLAAIAHFTKLKGDGDPTAGFPLRAALKG</sequence>
<reference evidence="2" key="1">
    <citation type="journal article" date="2022" name="bioRxiv">
        <title>Sequencing and chromosome-scale assembly of the giantPleurodeles waltlgenome.</title>
        <authorList>
            <person name="Brown T."/>
            <person name="Elewa A."/>
            <person name="Iarovenko S."/>
            <person name="Subramanian E."/>
            <person name="Araus A.J."/>
            <person name="Petzold A."/>
            <person name="Susuki M."/>
            <person name="Suzuki K.-i.T."/>
            <person name="Hayashi T."/>
            <person name="Toyoda A."/>
            <person name="Oliveira C."/>
            <person name="Osipova E."/>
            <person name="Leigh N.D."/>
            <person name="Simon A."/>
            <person name="Yun M.H."/>
        </authorList>
    </citation>
    <scope>NUCLEOTIDE SEQUENCE</scope>
    <source>
        <strain evidence="2">20211129_DDA</strain>
        <tissue evidence="2">Liver</tissue>
    </source>
</reference>
<dbReference type="Gene3D" id="1.10.150.130">
    <property type="match status" value="1"/>
</dbReference>
<accession>A0AAV7NSU1</accession>
<comment type="caution">
    <text evidence="2">The sequence shown here is derived from an EMBL/GenBank/DDBJ whole genome shotgun (WGS) entry which is preliminary data.</text>
</comment>
<gene>
    <name evidence="2" type="ORF">NDU88_004115</name>
</gene>
<evidence type="ECO:0000313" key="3">
    <source>
        <dbReference type="Proteomes" id="UP001066276"/>
    </source>
</evidence>